<dbReference type="Proteomes" id="UP000639772">
    <property type="component" value="Chromosome 9"/>
</dbReference>
<dbReference type="PANTHER" id="PTHR31182:SF21">
    <property type="entry name" value="C2 NT-TYPE DOMAIN-CONTAINING PROTEIN"/>
    <property type="match status" value="1"/>
</dbReference>
<comment type="caution">
    <text evidence="2">The sequence shown here is derived from an EMBL/GenBank/DDBJ whole genome shotgun (WGS) entry which is preliminary data.</text>
</comment>
<evidence type="ECO:0000313" key="2">
    <source>
        <dbReference type="EMBL" id="KAG0468181.1"/>
    </source>
</evidence>
<name>A0A835QCD2_VANPL</name>
<sequence>MFGPAAVGYNLHLLVEKIENLPLVSHDCSLVTQLEWRGSQRKAGLLGRGFVKNYTCPQQVQADSTVRWNEEFNHVCKLKREKYDCYRSWIVGLEIEEVQQKSREKKKIVGKAQLDVAGFVQLEDNKRTVRIPINCTIKGDTSEAMLLFTLLIKRALQELQQNYTQLQAFVWPIGASTSHRFIIV</sequence>
<feature type="domain" description="C2 NT-type" evidence="1">
    <location>
        <begin position="1"/>
        <end position="154"/>
    </location>
</feature>
<reference evidence="2 3" key="1">
    <citation type="journal article" date="2020" name="Nat. Food">
        <title>A phased Vanilla planifolia genome enables genetic improvement of flavour and production.</title>
        <authorList>
            <person name="Hasing T."/>
            <person name="Tang H."/>
            <person name="Brym M."/>
            <person name="Khazi F."/>
            <person name="Huang T."/>
            <person name="Chambers A.H."/>
        </authorList>
    </citation>
    <scope>NUCLEOTIDE SEQUENCE [LARGE SCALE GENOMIC DNA]</scope>
    <source>
        <tissue evidence="2">Leaf</tissue>
    </source>
</reference>
<dbReference type="EMBL" id="JADCNM010000009">
    <property type="protein sequence ID" value="KAG0468181.1"/>
    <property type="molecule type" value="Genomic_DNA"/>
</dbReference>
<organism evidence="2 3">
    <name type="scientific">Vanilla planifolia</name>
    <name type="common">Vanilla</name>
    <dbReference type="NCBI Taxonomy" id="51239"/>
    <lineage>
        <taxon>Eukaryota</taxon>
        <taxon>Viridiplantae</taxon>
        <taxon>Streptophyta</taxon>
        <taxon>Embryophyta</taxon>
        <taxon>Tracheophyta</taxon>
        <taxon>Spermatophyta</taxon>
        <taxon>Magnoliopsida</taxon>
        <taxon>Liliopsida</taxon>
        <taxon>Asparagales</taxon>
        <taxon>Orchidaceae</taxon>
        <taxon>Vanilloideae</taxon>
        <taxon>Vanilleae</taxon>
        <taxon>Vanilla</taxon>
    </lineage>
</organism>
<dbReference type="AlphaFoldDB" id="A0A835QCD2"/>
<dbReference type="PROSITE" id="PS51840">
    <property type="entry name" value="C2_NT"/>
    <property type="match status" value="1"/>
</dbReference>
<gene>
    <name evidence="2" type="ORF">HPP92_017509</name>
</gene>
<evidence type="ECO:0000313" key="3">
    <source>
        <dbReference type="Proteomes" id="UP000639772"/>
    </source>
</evidence>
<dbReference type="Pfam" id="PF10358">
    <property type="entry name" value="NT-C2"/>
    <property type="match status" value="1"/>
</dbReference>
<evidence type="ECO:0000259" key="1">
    <source>
        <dbReference type="PROSITE" id="PS51840"/>
    </source>
</evidence>
<protein>
    <recommendedName>
        <fullName evidence="1">C2 NT-type domain-containing protein</fullName>
    </recommendedName>
</protein>
<accession>A0A835QCD2</accession>
<dbReference type="PANTHER" id="PTHR31182">
    <property type="entry name" value="C2 NT-TYPE DOMAIN-CONTAINING PROTEIN"/>
    <property type="match status" value="1"/>
</dbReference>
<dbReference type="InterPro" id="IPR019448">
    <property type="entry name" value="NT-C2"/>
</dbReference>
<proteinExistence type="predicted"/>